<gene>
    <name evidence="5" type="ORF">DQ356_00460</name>
</gene>
<evidence type="ECO:0000313" key="6">
    <source>
        <dbReference type="Proteomes" id="UP000252172"/>
    </source>
</evidence>
<dbReference type="InterPro" id="IPR003439">
    <property type="entry name" value="ABC_transporter-like_ATP-bd"/>
</dbReference>
<comment type="caution">
    <text evidence="5">The sequence shown here is derived from an EMBL/GenBank/DDBJ whole genome shotgun (WGS) entry which is preliminary data.</text>
</comment>
<evidence type="ECO:0000256" key="1">
    <source>
        <dbReference type="ARBA" id="ARBA00022448"/>
    </source>
</evidence>
<dbReference type="SUPFAM" id="SSF52540">
    <property type="entry name" value="P-loop containing nucleoside triphosphate hydrolases"/>
    <property type="match status" value="1"/>
</dbReference>
<feature type="domain" description="ABC transporter" evidence="4">
    <location>
        <begin position="3"/>
        <end position="236"/>
    </location>
</feature>
<dbReference type="RefSeq" id="WP_114302509.1">
    <property type="nucleotide sequence ID" value="NZ_QPIE01000001.1"/>
</dbReference>
<organism evidence="5 6">
    <name type="scientific">Chryseobacterium lacus</name>
    <dbReference type="NCBI Taxonomy" id="2058346"/>
    <lineage>
        <taxon>Bacteria</taxon>
        <taxon>Pseudomonadati</taxon>
        <taxon>Bacteroidota</taxon>
        <taxon>Flavobacteriia</taxon>
        <taxon>Flavobacteriales</taxon>
        <taxon>Weeksellaceae</taxon>
        <taxon>Chryseobacterium group</taxon>
        <taxon>Chryseobacterium</taxon>
    </lineage>
</organism>
<dbReference type="Proteomes" id="UP000252172">
    <property type="component" value="Unassembled WGS sequence"/>
</dbReference>
<evidence type="ECO:0000256" key="2">
    <source>
        <dbReference type="ARBA" id="ARBA00022741"/>
    </source>
</evidence>
<reference evidence="5 6" key="1">
    <citation type="submission" date="2018-07" db="EMBL/GenBank/DDBJ databases">
        <title>Chryseobacterium lacus sp. nov., isolated from lake water.</title>
        <authorList>
            <person name="Li C.-M."/>
        </authorList>
    </citation>
    <scope>NUCLEOTIDE SEQUENCE [LARGE SCALE GENOMIC DNA]</scope>
    <source>
        <strain evidence="5 6">YLOS41</strain>
    </source>
</reference>
<evidence type="ECO:0000259" key="4">
    <source>
        <dbReference type="PROSITE" id="PS50893"/>
    </source>
</evidence>
<protein>
    <submittedName>
        <fullName evidence="5">ABC transporter ATP-binding protein</fullName>
    </submittedName>
</protein>
<dbReference type="AlphaFoldDB" id="A0A368N3U6"/>
<dbReference type="PANTHER" id="PTHR42781">
    <property type="entry name" value="SPERMIDINE/PUTRESCINE IMPORT ATP-BINDING PROTEIN POTA"/>
    <property type="match status" value="1"/>
</dbReference>
<accession>A0A368N3U6</accession>
<name>A0A368N3U6_9FLAO</name>
<dbReference type="Pfam" id="PF00005">
    <property type="entry name" value="ABC_tran"/>
    <property type="match status" value="1"/>
</dbReference>
<dbReference type="GO" id="GO:0005524">
    <property type="term" value="F:ATP binding"/>
    <property type="evidence" value="ECO:0007669"/>
    <property type="project" value="UniProtKB-KW"/>
</dbReference>
<dbReference type="Gene3D" id="3.40.50.300">
    <property type="entry name" value="P-loop containing nucleotide triphosphate hydrolases"/>
    <property type="match status" value="1"/>
</dbReference>
<evidence type="ECO:0000313" key="5">
    <source>
        <dbReference type="EMBL" id="RCU44733.1"/>
    </source>
</evidence>
<dbReference type="InterPro" id="IPR003593">
    <property type="entry name" value="AAA+_ATPase"/>
</dbReference>
<dbReference type="OrthoDB" id="9802264at2"/>
<keyword evidence="1" id="KW-0813">Transport</keyword>
<proteinExistence type="predicted"/>
<keyword evidence="3 5" id="KW-0067">ATP-binding</keyword>
<dbReference type="GO" id="GO:0016887">
    <property type="term" value="F:ATP hydrolysis activity"/>
    <property type="evidence" value="ECO:0007669"/>
    <property type="project" value="InterPro"/>
</dbReference>
<dbReference type="InterPro" id="IPR050093">
    <property type="entry name" value="ABC_SmlMolc_Importer"/>
</dbReference>
<evidence type="ECO:0000256" key="3">
    <source>
        <dbReference type="ARBA" id="ARBA00022840"/>
    </source>
</evidence>
<sequence>MLLEITNLHFSYQPEKKLFQHLNLQVGEGKTVALAGESGCGKSTLLNLIYGTLDWQEGEILFSGRKLQGPKGNIVPAEPDMKLVSQQYDLMPYANVYDNVGKFISNTNMVQKKNEITELLHVIGMEEYALEKPHFLSGGQQQRVAIARALARLPKLLLLDEPFSSIDFFRTSELRERLFGYAKKNNITILISTHEIQEVMPWLDEIIILKNGEILQHDPAEETYRNPKNAYVARLFGEVNVLSEEQKNRLQLSKNLWYPHEITLSETGIAAEVLESRFAGNHYRNKILIQDLPLLQYSQQPVQGQIKLTFSKKS</sequence>
<keyword evidence="2" id="KW-0547">Nucleotide-binding</keyword>
<dbReference type="PROSITE" id="PS50893">
    <property type="entry name" value="ABC_TRANSPORTER_2"/>
    <property type="match status" value="1"/>
</dbReference>
<dbReference type="PROSITE" id="PS00211">
    <property type="entry name" value="ABC_TRANSPORTER_1"/>
    <property type="match status" value="1"/>
</dbReference>
<dbReference type="InterPro" id="IPR027417">
    <property type="entry name" value="P-loop_NTPase"/>
</dbReference>
<keyword evidence="6" id="KW-1185">Reference proteome</keyword>
<dbReference type="SMART" id="SM00382">
    <property type="entry name" value="AAA"/>
    <property type="match status" value="1"/>
</dbReference>
<dbReference type="PANTHER" id="PTHR42781:SF4">
    <property type="entry name" value="SPERMIDINE_PUTRESCINE IMPORT ATP-BINDING PROTEIN POTA"/>
    <property type="match status" value="1"/>
</dbReference>
<dbReference type="EMBL" id="QPIE01000001">
    <property type="protein sequence ID" value="RCU44733.1"/>
    <property type="molecule type" value="Genomic_DNA"/>
</dbReference>
<dbReference type="InterPro" id="IPR017871">
    <property type="entry name" value="ABC_transporter-like_CS"/>
</dbReference>